<evidence type="ECO:0000256" key="1">
    <source>
        <dbReference type="ARBA" id="ARBA00004370"/>
    </source>
</evidence>
<dbReference type="STRING" id="1169540.A0A0G4FCY3"/>
<keyword evidence="5" id="KW-1133">Transmembrane helix</keyword>
<dbReference type="AlphaFoldDB" id="A0A0G4FCY3"/>
<name>A0A0G4FCY3_VITBC</name>
<reference evidence="7 8" key="1">
    <citation type="submission" date="2014-11" db="EMBL/GenBank/DDBJ databases">
        <authorList>
            <person name="Zhu J."/>
            <person name="Qi W."/>
            <person name="Song R."/>
        </authorList>
    </citation>
    <scope>NUCLEOTIDE SEQUENCE [LARGE SCALE GENOMIC DNA]</scope>
</reference>
<keyword evidence="4" id="KW-1015">Disulfide bond</keyword>
<dbReference type="VEuPathDB" id="CryptoDB:Vbra_3055"/>
<keyword evidence="3 5" id="KW-0472">Membrane</keyword>
<comment type="subcellular location">
    <subcellularLocation>
        <location evidence="1">Membrane</location>
    </subcellularLocation>
</comment>
<dbReference type="InterPro" id="IPR004263">
    <property type="entry name" value="Exostosin"/>
</dbReference>
<dbReference type="GO" id="GO:0016020">
    <property type="term" value="C:membrane"/>
    <property type="evidence" value="ECO:0007669"/>
    <property type="project" value="UniProtKB-SubCell"/>
</dbReference>
<evidence type="ECO:0000256" key="5">
    <source>
        <dbReference type="SAM" id="Phobius"/>
    </source>
</evidence>
<protein>
    <recommendedName>
        <fullName evidence="6">Glycosyl transferase 64 domain-containing protein</fullName>
    </recommendedName>
</protein>
<dbReference type="GO" id="GO:0016757">
    <property type="term" value="F:glycosyltransferase activity"/>
    <property type="evidence" value="ECO:0007669"/>
    <property type="project" value="InterPro"/>
</dbReference>
<dbReference type="EMBL" id="CDMY01000409">
    <property type="protein sequence ID" value="CEM11086.1"/>
    <property type="molecule type" value="Genomic_DNA"/>
</dbReference>
<gene>
    <name evidence="7" type="ORF">Vbra_3055</name>
</gene>
<evidence type="ECO:0000259" key="6">
    <source>
        <dbReference type="Pfam" id="PF09258"/>
    </source>
</evidence>
<keyword evidence="5" id="KW-0812">Transmembrane</keyword>
<sequence length="365" mass="41698">MWAVKPLSFALVAGATWILVDWGYLRTTLTRMPSTLTGPTAIVPYNYTALEGASLQRWLPSGGCRRKAPIRRRATFSSQTTLVLRRNETDTDDLQNSVTVAVTMGPSRARRWVARYLPALERCGFVKEIVLDTWVPIHQHWGQWVPHDKSIDGFREALHEKLRQVGSTKTRVLPGERGLGERFYVAEYIDTPFTLILDDDKTFTCADIHKFLLAARLFPRRIISVHENRRTIRRCVDGTKTTLYYGTENDSDQDNIALTSAALMSTSLLLAYMKLVPRPVIDLINRERNCEDMLFNWLTAYISGDEQEACVIVEDSSLYGFDGGKESLSWRGDHMPKRDGCLNLLREVFPDWPIPRPSSFRVRVE</sequence>
<keyword evidence="2" id="KW-0808">Transferase</keyword>
<evidence type="ECO:0000313" key="8">
    <source>
        <dbReference type="Proteomes" id="UP000041254"/>
    </source>
</evidence>
<dbReference type="InParanoid" id="A0A0G4FCY3"/>
<keyword evidence="8" id="KW-1185">Reference proteome</keyword>
<proteinExistence type="predicted"/>
<dbReference type="Gene3D" id="3.90.550.10">
    <property type="entry name" value="Spore Coat Polysaccharide Biosynthesis Protein SpsA, Chain A"/>
    <property type="match status" value="1"/>
</dbReference>
<dbReference type="InterPro" id="IPR029044">
    <property type="entry name" value="Nucleotide-diphossugar_trans"/>
</dbReference>
<organism evidence="7 8">
    <name type="scientific">Vitrella brassicaformis (strain CCMP3155)</name>
    <dbReference type="NCBI Taxonomy" id="1169540"/>
    <lineage>
        <taxon>Eukaryota</taxon>
        <taxon>Sar</taxon>
        <taxon>Alveolata</taxon>
        <taxon>Colpodellida</taxon>
        <taxon>Vitrellaceae</taxon>
        <taxon>Vitrella</taxon>
    </lineage>
</organism>
<evidence type="ECO:0000256" key="3">
    <source>
        <dbReference type="ARBA" id="ARBA00023136"/>
    </source>
</evidence>
<dbReference type="Proteomes" id="UP000041254">
    <property type="component" value="Unassembled WGS sequence"/>
</dbReference>
<dbReference type="PANTHER" id="PTHR48261:SF2">
    <property type="entry name" value="ACETYLGLUCOSAMINYLTRANSFERASE"/>
    <property type="match status" value="1"/>
</dbReference>
<accession>A0A0G4FCY3</accession>
<dbReference type="PhylomeDB" id="A0A0G4FCY3"/>
<dbReference type="OrthoDB" id="5954868at2759"/>
<dbReference type="PANTHER" id="PTHR48261">
    <property type="entry name" value="ACETYLGLUCOSAMINYLTRANSFERASE"/>
    <property type="match status" value="1"/>
</dbReference>
<dbReference type="Pfam" id="PF09258">
    <property type="entry name" value="Glyco_transf_64"/>
    <property type="match status" value="1"/>
</dbReference>
<feature type="transmembrane region" description="Helical" evidence="5">
    <location>
        <begin position="6"/>
        <end position="25"/>
    </location>
</feature>
<feature type="domain" description="Glycosyl transferase 64" evidence="6">
    <location>
        <begin position="179"/>
        <end position="354"/>
    </location>
</feature>
<evidence type="ECO:0000256" key="4">
    <source>
        <dbReference type="ARBA" id="ARBA00023157"/>
    </source>
</evidence>
<evidence type="ECO:0000313" key="7">
    <source>
        <dbReference type="EMBL" id="CEM11086.1"/>
    </source>
</evidence>
<dbReference type="InterPro" id="IPR015338">
    <property type="entry name" value="GT64_dom"/>
</dbReference>
<evidence type="ECO:0000256" key="2">
    <source>
        <dbReference type="ARBA" id="ARBA00022679"/>
    </source>
</evidence>